<evidence type="ECO:0000313" key="3">
    <source>
        <dbReference type="Proteomes" id="UP000321413"/>
    </source>
</evidence>
<gene>
    <name evidence="2" type="ORF">FVD38_25875</name>
</gene>
<organism evidence="2 3">
    <name type="scientific">Massilia arenae</name>
    <dbReference type="NCBI Taxonomy" id="2603288"/>
    <lineage>
        <taxon>Bacteria</taxon>
        <taxon>Pseudomonadati</taxon>
        <taxon>Pseudomonadota</taxon>
        <taxon>Betaproteobacteria</taxon>
        <taxon>Burkholderiales</taxon>
        <taxon>Oxalobacteraceae</taxon>
        <taxon>Telluria group</taxon>
        <taxon>Massilia</taxon>
    </lineage>
</organism>
<reference evidence="2 3" key="1">
    <citation type="submission" date="2019-08" db="EMBL/GenBank/DDBJ databases">
        <title>Massilia golmudensis sp. nov., isolated from sand in the Qinghai-Tibetan Plateau.</title>
        <authorList>
            <person name="Zhang B."/>
        </authorList>
    </citation>
    <scope>NUCLEOTIDE SEQUENCE [LARGE SCALE GENOMIC DNA]</scope>
    <source>
        <strain evidence="2 3">GEM5</strain>
    </source>
</reference>
<dbReference type="EMBL" id="VPFD01000048">
    <property type="protein sequence ID" value="TXF96044.1"/>
    <property type="molecule type" value="Genomic_DNA"/>
</dbReference>
<evidence type="ECO:0000256" key="1">
    <source>
        <dbReference type="SAM" id="MobiDB-lite"/>
    </source>
</evidence>
<accession>A0A5C7FZ03</accession>
<dbReference type="AlphaFoldDB" id="A0A5C7FZ03"/>
<evidence type="ECO:0000313" key="2">
    <source>
        <dbReference type="EMBL" id="TXF96044.1"/>
    </source>
</evidence>
<comment type="caution">
    <text evidence="2">The sequence shown here is derived from an EMBL/GenBank/DDBJ whole genome shotgun (WGS) entry which is preliminary data.</text>
</comment>
<protein>
    <submittedName>
        <fullName evidence="2">Uncharacterized protein</fullName>
    </submittedName>
</protein>
<proteinExistence type="predicted"/>
<keyword evidence="3" id="KW-1185">Reference proteome</keyword>
<sequence>MAAEIALQVHRGAVEVTGTHVAEVARTAIAIEPLAHRRGALPVAGSAPALGAVPLPTGTGIAVHLAVAPGIHIVADPRHRATAPPPATRAPATRSAWPLARSTTTPLPPCTALPLAGSAITPRRPAATAP</sequence>
<dbReference type="Proteomes" id="UP000321413">
    <property type="component" value="Unassembled WGS sequence"/>
</dbReference>
<feature type="region of interest" description="Disordered" evidence="1">
    <location>
        <begin position="78"/>
        <end position="109"/>
    </location>
</feature>
<feature type="non-terminal residue" evidence="2">
    <location>
        <position position="130"/>
    </location>
</feature>
<name>A0A5C7FZ03_9BURK</name>